<keyword evidence="2" id="KW-1185">Reference proteome</keyword>
<dbReference type="EMBL" id="JAPTSV010000013">
    <property type="protein sequence ID" value="KAJ1521812.1"/>
    <property type="molecule type" value="Genomic_DNA"/>
</dbReference>
<evidence type="ECO:0000313" key="2">
    <source>
        <dbReference type="Proteomes" id="UP001075354"/>
    </source>
</evidence>
<accession>A0AAV7XBS1</accession>
<sequence>MLVACEGDCPAQAKLGGFKESVSAERPCRQCLAPRDRYLSITDIAQFERRTKRKHEEHVTEVEQFNRRDSCGVQDPSVKYGVNYRRVEGLICMKVLAHAVTSGVVSLPSVNEQLQGLSQFLPHDRPNCLIKEDHLYKGLRQSAAQMRNLAILLPFVLVKDGKFTGEANFLSVLLSYLKLMNLMMAYELHERDAYRIKKKVEQLHQKILEIEPDLSMAKVHFLHHFWEQVLLFGPIRQHACYRFEGHFAFFKRMARIIRNYTNIIMSTTNRHQTRLCHYMLRKHFLFEEPKYSVKFQIPRGVSDPEIKLVRLKEVSALKIAKTGPLEIHGNTYQEDGLILLSDTSRPFPEFGRIINVFVVDDKRFILVCHKMKTRCLDEMLNAYRVQSLFNKKLDISVDELIFPHRILSILTKGKHYAIPIGHRKLLT</sequence>
<comment type="caution">
    <text evidence="1">The sequence shown here is derived from an EMBL/GenBank/DDBJ whole genome shotgun (WGS) entry which is preliminary data.</text>
</comment>
<name>A0AAV7XBS1_9NEOP</name>
<gene>
    <name evidence="1" type="ORF">ONE63_003447</name>
</gene>
<evidence type="ECO:0008006" key="3">
    <source>
        <dbReference type="Google" id="ProtNLM"/>
    </source>
</evidence>
<evidence type="ECO:0000313" key="1">
    <source>
        <dbReference type="EMBL" id="KAJ1521812.1"/>
    </source>
</evidence>
<organism evidence="1 2">
    <name type="scientific">Megalurothrips usitatus</name>
    <name type="common">bean blossom thrips</name>
    <dbReference type="NCBI Taxonomy" id="439358"/>
    <lineage>
        <taxon>Eukaryota</taxon>
        <taxon>Metazoa</taxon>
        <taxon>Ecdysozoa</taxon>
        <taxon>Arthropoda</taxon>
        <taxon>Hexapoda</taxon>
        <taxon>Insecta</taxon>
        <taxon>Pterygota</taxon>
        <taxon>Neoptera</taxon>
        <taxon>Paraneoptera</taxon>
        <taxon>Thysanoptera</taxon>
        <taxon>Terebrantia</taxon>
        <taxon>Thripoidea</taxon>
        <taxon>Thripidae</taxon>
        <taxon>Megalurothrips</taxon>
    </lineage>
</organism>
<protein>
    <recommendedName>
        <fullName evidence="3">NFX1-type zinc finger-containing protein 1-like</fullName>
    </recommendedName>
</protein>
<proteinExistence type="predicted"/>
<dbReference type="Proteomes" id="UP001075354">
    <property type="component" value="Chromosome 13"/>
</dbReference>
<reference evidence="1" key="1">
    <citation type="submission" date="2022-12" db="EMBL/GenBank/DDBJ databases">
        <title>Chromosome-level genome assembly of the bean flower thrips Megalurothrips usitatus.</title>
        <authorList>
            <person name="Ma L."/>
            <person name="Liu Q."/>
            <person name="Li H."/>
            <person name="Cai W."/>
        </authorList>
    </citation>
    <scope>NUCLEOTIDE SEQUENCE</scope>
    <source>
        <strain evidence="1">Cailab_2022a</strain>
    </source>
</reference>
<dbReference type="AlphaFoldDB" id="A0AAV7XBS1"/>